<dbReference type="AlphaFoldDB" id="A0A6A5TDD7"/>
<name>A0A6A5TDD7_9PLEO</name>
<accession>A0A6A5TDD7</accession>
<proteinExistence type="predicted"/>
<sequence>MILFSSVACIIKVLGMQADKKYQKCTHSQPIGTRGNKVLSIISWTCCIYYTIPHARSPEKKKENPGISISISLQHSPSPTPVPAHIWTFKSSIPIIIYLNKTGHPAKAHNSVLPKDASSSRLLSRQRLTIRTQGLMVKGGGNDVAVNGSFQLFFCYRTVQYNPYPLRRDAYPSGSIQRFDPAASGFVASCRCVSRKPGDEPA</sequence>
<dbReference type="Proteomes" id="UP000800035">
    <property type="component" value="Unassembled WGS sequence"/>
</dbReference>
<feature type="chain" id="PRO_5025507250" evidence="1">
    <location>
        <begin position="16"/>
        <end position="202"/>
    </location>
</feature>
<keyword evidence="1" id="KW-0732">Signal</keyword>
<evidence type="ECO:0000256" key="1">
    <source>
        <dbReference type="SAM" id="SignalP"/>
    </source>
</evidence>
<keyword evidence="3" id="KW-1185">Reference proteome</keyword>
<protein>
    <submittedName>
        <fullName evidence="2">Uncharacterized protein</fullName>
    </submittedName>
</protein>
<gene>
    <name evidence="2" type="ORF">CC80DRAFT_243115</name>
</gene>
<feature type="signal peptide" evidence="1">
    <location>
        <begin position="1"/>
        <end position="15"/>
    </location>
</feature>
<evidence type="ECO:0000313" key="2">
    <source>
        <dbReference type="EMBL" id="KAF1950280.1"/>
    </source>
</evidence>
<evidence type="ECO:0000313" key="3">
    <source>
        <dbReference type="Proteomes" id="UP000800035"/>
    </source>
</evidence>
<organism evidence="2 3">
    <name type="scientific">Byssothecium circinans</name>
    <dbReference type="NCBI Taxonomy" id="147558"/>
    <lineage>
        <taxon>Eukaryota</taxon>
        <taxon>Fungi</taxon>
        <taxon>Dikarya</taxon>
        <taxon>Ascomycota</taxon>
        <taxon>Pezizomycotina</taxon>
        <taxon>Dothideomycetes</taxon>
        <taxon>Pleosporomycetidae</taxon>
        <taxon>Pleosporales</taxon>
        <taxon>Massarineae</taxon>
        <taxon>Massarinaceae</taxon>
        <taxon>Byssothecium</taxon>
    </lineage>
</organism>
<dbReference type="EMBL" id="ML977027">
    <property type="protein sequence ID" value="KAF1950280.1"/>
    <property type="molecule type" value="Genomic_DNA"/>
</dbReference>
<reference evidence="2" key="1">
    <citation type="journal article" date="2020" name="Stud. Mycol.">
        <title>101 Dothideomycetes genomes: a test case for predicting lifestyles and emergence of pathogens.</title>
        <authorList>
            <person name="Haridas S."/>
            <person name="Albert R."/>
            <person name="Binder M."/>
            <person name="Bloem J."/>
            <person name="Labutti K."/>
            <person name="Salamov A."/>
            <person name="Andreopoulos B."/>
            <person name="Baker S."/>
            <person name="Barry K."/>
            <person name="Bills G."/>
            <person name="Bluhm B."/>
            <person name="Cannon C."/>
            <person name="Castanera R."/>
            <person name="Culley D."/>
            <person name="Daum C."/>
            <person name="Ezra D."/>
            <person name="Gonzalez J."/>
            <person name="Henrissat B."/>
            <person name="Kuo A."/>
            <person name="Liang C."/>
            <person name="Lipzen A."/>
            <person name="Lutzoni F."/>
            <person name="Magnuson J."/>
            <person name="Mondo S."/>
            <person name="Nolan M."/>
            <person name="Ohm R."/>
            <person name="Pangilinan J."/>
            <person name="Park H.-J."/>
            <person name="Ramirez L."/>
            <person name="Alfaro M."/>
            <person name="Sun H."/>
            <person name="Tritt A."/>
            <person name="Yoshinaga Y."/>
            <person name="Zwiers L.-H."/>
            <person name="Turgeon B."/>
            <person name="Goodwin S."/>
            <person name="Spatafora J."/>
            <person name="Crous P."/>
            <person name="Grigoriev I."/>
        </authorList>
    </citation>
    <scope>NUCLEOTIDE SEQUENCE</scope>
    <source>
        <strain evidence="2">CBS 675.92</strain>
    </source>
</reference>